<sequence>MAVWKVTVENLTTSFVVHFEHFMNRGIYAKQYVAWSLEATAKLLSNKFPNSFIIIIRASDEMTVVILPWTTWPHCLML</sequence>
<evidence type="ECO:0000313" key="1">
    <source>
        <dbReference type="EMBL" id="KAL1241948.1"/>
    </source>
</evidence>
<gene>
    <name evidence="1" type="ORF">TSPI_01114</name>
</gene>
<comment type="caution">
    <text evidence="1">The sequence shown here is derived from an EMBL/GenBank/DDBJ whole genome shotgun (WGS) entry which is preliminary data.</text>
</comment>
<dbReference type="InterPro" id="IPR018881">
    <property type="entry name" value="C2orf69_mit"/>
</dbReference>
<evidence type="ECO:0000313" key="2">
    <source>
        <dbReference type="Proteomes" id="UP001558632"/>
    </source>
</evidence>
<dbReference type="Pfam" id="PF10561">
    <property type="entry name" value="C2orf69"/>
    <property type="match status" value="1"/>
</dbReference>
<organism evidence="1 2">
    <name type="scientific">Trichinella spiralis</name>
    <name type="common">Trichina worm</name>
    <dbReference type="NCBI Taxonomy" id="6334"/>
    <lineage>
        <taxon>Eukaryota</taxon>
        <taxon>Metazoa</taxon>
        <taxon>Ecdysozoa</taxon>
        <taxon>Nematoda</taxon>
        <taxon>Enoplea</taxon>
        <taxon>Dorylaimia</taxon>
        <taxon>Trichinellida</taxon>
        <taxon>Trichinellidae</taxon>
        <taxon>Trichinella</taxon>
    </lineage>
</organism>
<name>A0ABR3KMY6_TRISP</name>
<keyword evidence="2" id="KW-1185">Reference proteome</keyword>
<dbReference type="Proteomes" id="UP001558632">
    <property type="component" value="Unassembled WGS sequence"/>
</dbReference>
<protein>
    <submittedName>
        <fullName evidence="1">Mitochondrial protein</fullName>
    </submittedName>
</protein>
<proteinExistence type="predicted"/>
<accession>A0ABR3KMY6</accession>
<reference evidence="1 2" key="1">
    <citation type="submission" date="2024-07" db="EMBL/GenBank/DDBJ databases">
        <title>Enhanced genomic and transcriptomic resources for Trichinella pseudospiralis and T. spiralis underpin the discovery of pronounced molecular differences between stages and species.</title>
        <authorList>
            <person name="Pasi K.K."/>
            <person name="La Rosa G."/>
            <person name="Gomez-Morales M.A."/>
            <person name="Tosini F."/>
            <person name="Sumanam S."/>
            <person name="Young N.D."/>
            <person name="Chang B.C."/>
            <person name="Robin G.B."/>
        </authorList>
    </citation>
    <scope>NUCLEOTIDE SEQUENCE [LARGE SCALE GENOMIC DNA]</scope>
    <source>
        <strain evidence="1">ISS534</strain>
    </source>
</reference>
<dbReference type="EMBL" id="JBEUSY010000237">
    <property type="protein sequence ID" value="KAL1241948.1"/>
    <property type="molecule type" value="Genomic_DNA"/>
</dbReference>